<reference evidence="1 2" key="1">
    <citation type="submission" date="2019-03" db="EMBL/GenBank/DDBJ databases">
        <authorList>
            <person name="Kim M.K.M."/>
        </authorList>
    </citation>
    <scope>NUCLEOTIDE SEQUENCE [LARGE SCALE GENOMIC DNA]</scope>
    <source>
        <strain evidence="1 2">18JY21-1</strain>
    </source>
</reference>
<dbReference type="OrthoDB" id="1905743at2"/>
<evidence type="ECO:0000313" key="2">
    <source>
        <dbReference type="Proteomes" id="UP000295418"/>
    </source>
</evidence>
<dbReference type="AlphaFoldDB" id="A0A4R4EFL3"/>
<name>A0A4R4EFL3_9BACL</name>
<evidence type="ECO:0000313" key="1">
    <source>
        <dbReference type="EMBL" id="TCZ78856.1"/>
    </source>
</evidence>
<dbReference type="EMBL" id="SKFG01000004">
    <property type="protein sequence ID" value="TCZ78856.1"/>
    <property type="molecule type" value="Genomic_DNA"/>
</dbReference>
<sequence length="228" mass="26080">MSRDYLLRQIEQLTAVLSTILGLKKEQKPELALQTIEEYLKRELGLSSKLLNNLHAEELIRMCNTDSLTGRDKLYTLATLLKEEGELQRMTGNEATADERSFKSLYLMLAYSALPSHDHETQLTEMIASLLASLQHCELPTEASALLFQYYERKHQYAAAEDVLFDRLQAEAEFGTNPSELMDLVAEGNAFYQRLLKCDDEDLLQGNLPRSEIWGALDELKRFTVRET</sequence>
<keyword evidence="2" id="KW-1185">Reference proteome</keyword>
<organism evidence="1 2">
    <name type="scientific">Paenibacillus albiflavus</name>
    <dbReference type="NCBI Taxonomy" id="2545760"/>
    <lineage>
        <taxon>Bacteria</taxon>
        <taxon>Bacillati</taxon>
        <taxon>Bacillota</taxon>
        <taxon>Bacilli</taxon>
        <taxon>Bacillales</taxon>
        <taxon>Paenibacillaceae</taxon>
        <taxon>Paenibacillus</taxon>
    </lineage>
</organism>
<accession>A0A4R4EFL3</accession>
<dbReference type="Proteomes" id="UP000295418">
    <property type="component" value="Unassembled WGS sequence"/>
</dbReference>
<gene>
    <name evidence="1" type="ORF">E0485_07225</name>
</gene>
<dbReference type="RefSeq" id="WP_132417306.1">
    <property type="nucleotide sequence ID" value="NZ_SKFG01000004.1"/>
</dbReference>
<comment type="caution">
    <text evidence="1">The sequence shown here is derived from an EMBL/GenBank/DDBJ whole genome shotgun (WGS) entry which is preliminary data.</text>
</comment>
<protein>
    <submittedName>
        <fullName evidence="1">Uncharacterized protein</fullName>
    </submittedName>
</protein>
<dbReference type="InterPro" id="IPR045507">
    <property type="entry name" value="DUF6483"/>
</dbReference>
<proteinExistence type="predicted"/>
<dbReference type="Pfam" id="PF20092">
    <property type="entry name" value="DUF6483"/>
    <property type="match status" value="1"/>
</dbReference>